<dbReference type="PANTHER" id="PTHR10622:SF10">
    <property type="entry name" value="HET DOMAIN-CONTAINING PROTEIN"/>
    <property type="match status" value="1"/>
</dbReference>
<proteinExistence type="predicted"/>
<dbReference type="AlphaFoldDB" id="A0A4U0TMB4"/>
<accession>A0A4U0TMB4</accession>
<evidence type="ECO:0000259" key="1">
    <source>
        <dbReference type="Pfam" id="PF06985"/>
    </source>
</evidence>
<dbReference type="EMBL" id="NAJP01000237">
    <property type="protein sequence ID" value="TKA23108.1"/>
    <property type="molecule type" value="Genomic_DNA"/>
</dbReference>
<dbReference type="Pfam" id="PF06985">
    <property type="entry name" value="HET"/>
    <property type="match status" value="1"/>
</dbReference>
<dbReference type="OrthoDB" id="20872at2759"/>
<dbReference type="InterPro" id="IPR010730">
    <property type="entry name" value="HET"/>
</dbReference>
<name>A0A4U0TMB4_9PEZI</name>
<dbReference type="PANTHER" id="PTHR10622">
    <property type="entry name" value="HET DOMAIN-CONTAINING PROTEIN"/>
    <property type="match status" value="1"/>
</dbReference>
<feature type="domain" description="Heterokaryon incompatibility" evidence="1">
    <location>
        <begin position="23"/>
        <end position="114"/>
    </location>
</feature>
<evidence type="ECO:0000313" key="3">
    <source>
        <dbReference type="Proteomes" id="UP000310066"/>
    </source>
</evidence>
<organism evidence="2 3">
    <name type="scientific">Friedmanniomyces endolithicus</name>
    <dbReference type="NCBI Taxonomy" id="329885"/>
    <lineage>
        <taxon>Eukaryota</taxon>
        <taxon>Fungi</taxon>
        <taxon>Dikarya</taxon>
        <taxon>Ascomycota</taxon>
        <taxon>Pezizomycotina</taxon>
        <taxon>Dothideomycetes</taxon>
        <taxon>Dothideomycetidae</taxon>
        <taxon>Mycosphaerellales</taxon>
        <taxon>Teratosphaeriaceae</taxon>
        <taxon>Friedmanniomyces</taxon>
    </lineage>
</organism>
<gene>
    <name evidence="2" type="ORF">B0A54_17889</name>
</gene>
<comment type="caution">
    <text evidence="2">The sequence shown here is derived from an EMBL/GenBank/DDBJ whole genome shotgun (WGS) entry which is preliminary data.</text>
</comment>
<reference evidence="2 3" key="1">
    <citation type="submission" date="2017-03" db="EMBL/GenBank/DDBJ databases">
        <title>Genomes of endolithic fungi from Antarctica.</title>
        <authorList>
            <person name="Coleine C."/>
            <person name="Masonjones S."/>
            <person name="Stajich J.E."/>
        </authorList>
    </citation>
    <scope>NUCLEOTIDE SEQUENCE [LARGE SCALE GENOMIC DNA]</scope>
    <source>
        <strain evidence="2 3">CCFEE 5311</strain>
    </source>
</reference>
<evidence type="ECO:0000313" key="2">
    <source>
        <dbReference type="EMBL" id="TKA23108.1"/>
    </source>
</evidence>
<dbReference type="STRING" id="329885.A0A4U0TMB4"/>
<sequence>MRLLHTSSYTLKEFFDEPPPGQYAILSHRWRDEIKYDDLRRIPLMNHAASASKDKLVGACEQARQDHLQWLWADTVCIDKSSSQELSAALNSMFKYYQNATCCYTFLDDVVKSSGIGKSTLNAGEASEWFSRGWTLQELLASRHMKVYDREWKLIGTKAELASQLSQITKIGIDYLTGRAQLEQASIACKLSWMAGRRTGKVEDIAYSLIGIFRVFMTPQYGEGTNAFIRLQEAILKSPSGFDETLFAWTAPQDGRLLCYSGQSWTPPNDRWGLLAPSPDCFKDSGDLIRNFKPRPGGGFQLTHQGVIFELPYMDTRSKWGYDFKDISLALKCSRGGLQIVLELWRASKDDVAWERMQCSSLGKPAKEKKGSLLVNDKANQIMARQITVSQPRQP</sequence>
<protein>
    <recommendedName>
        <fullName evidence="1">Heterokaryon incompatibility domain-containing protein</fullName>
    </recommendedName>
</protein>
<dbReference type="Proteomes" id="UP000310066">
    <property type="component" value="Unassembled WGS sequence"/>
</dbReference>